<reference evidence="1 2" key="1">
    <citation type="submission" date="2018-11" db="EMBL/GenBank/DDBJ databases">
        <title>Genome assembly of Steccherinum ochraceum LE-BIN_3174, the white-rot fungus of the Steccherinaceae family (The Residual Polyporoid clade, Polyporales, Basidiomycota).</title>
        <authorList>
            <person name="Fedorova T.V."/>
            <person name="Glazunova O.A."/>
            <person name="Landesman E.O."/>
            <person name="Moiseenko K.V."/>
            <person name="Psurtseva N.V."/>
            <person name="Savinova O.S."/>
            <person name="Shakhova N.V."/>
            <person name="Tyazhelova T.V."/>
            <person name="Vasina D.V."/>
        </authorList>
    </citation>
    <scope>NUCLEOTIDE SEQUENCE [LARGE SCALE GENOMIC DNA]</scope>
    <source>
        <strain evidence="1 2">LE-BIN_3174</strain>
    </source>
</reference>
<gene>
    <name evidence="1" type="ORF">EIP91_002408</name>
</gene>
<dbReference type="OrthoDB" id="2754048at2759"/>
<sequence>MISTRPRQPVIYIWAAFTKRSPPGMSSILLIHVPLRRPQEMHLSKADLQTTDISAANLPVLPSKSDAPSFSTCTQTLSVSFVSLPPCSEGSPIDFSPPIEVLEQILNFIKGSQGPYDHTTAKTLAACCLVCKAFVPRSRYLLHQDVRIELQTTQDLERFIRSLKASPSLCGQVRVIDIDPTNHGRVDQSWISCALLQLSTYDFGARLCLDLRAVDVQVLNPMALRGWTRRRLKRILLEEIPFTRYSQLQPFLSAAEEVQLKHLRFDLPANHHFGTLIAPVHHTLRHLSLQCDLPVAAMLMNTSWFRSSRQLVQFKFSCHFTDPEHNMPYISVIVTRALEVAKHSRLLAVHLVCISGWKIHLDPHGITNVELVQERLWGHLLYITAIFQATSLTVALPTLRLQVIIEDSRNELRVDPSEWSDLDDALISPVNASTIQNYELTLSYRYGALVSAESVPRLYRCTNDIIQKLLPKFTSRANCTPVNAHCISCGLHDRRRPADAGKHKNRGK</sequence>
<name>A0A4R0RC79_9APHY</name>
<organism evidence="1 2">
    <name type="scientific">Steccherinum ochraceum</name>
    <dbReference type="NCBI Taxonomy" id="92696"/>
    <lineage>
        <taxon>Eukaryota</taxon>
        <taxon>Fungi</taxon>
        <taxon>Dikarya</taxon>
        <taxon>Basidiomycota</taxon>
        <taxon>Agaricomycotina</taxon>
        <taxon>Agaricomycetes</taxon>
        <taxon>Polyporales</taxon>
        <taxon>Steccherinaceae</taxon>
        <taxon>Steccherinum</taxon>
    </lineage>
</organism>
<evidence type="ECO:0000313" key="2">
    <source>
        <dbReference type="Proteomes" id="UP000292702"/>
    </source>
</evidence>
<protein>
    <submittedName>
        <fullName evidence="1">Uncharacterized protein</fullName>
    </submittedName>
</protein>
<keyword evidence="2" id="KW-1185">Reference proteome</keyword>
<evidence type="ECO:0000313" key="1">
    <source>
        <dbReference type="EMBL" id="TCD65640.1"/>
    </source>
</evidence>
<accession>A0A4R0RC79</accession>
<comment type="caution">
    <text evidence="1">The sequence shown here is derived from an EMBL/GenBank/DDBJ whole genome shotgun (WGS) entry which is preliminary data.</text>
</comment>
<dbReference type="EMBL" id="RWJN01000170">
    <property type="protein sequence ID" value="TCD65640.1"/>
    <property type="molecule type" value="Genomic_DNA"/>
</dbReference>
<dbReference type="AlphaFoldDB" id="A0A4R0RC79"/>
<proteinExistence type="predicted"/>
<dbReference type="Proteomes" id="UP000292702">
    <property type="component" value="Unassembled WGS sequence"/>
</dbReference>